<feature type="transmembrane region" description="Helical" evidence="1">
    <location>
        <begin position="158"/>
        <end position="185"/>
    </location>
</feature>
<keyword evidence="1" id="KW-0812">Transmembrane</keyword>
<evidence type="ECO:0000256" key="1">
    <source>
        <dbReference type="SAM" id="Phobius"/>
    </source>
</evidence>
<sequence length="303" mass="32553">MDLLANEIRTSVPPITLRVTNVIGYIILIAVNIAASTGILGPTNAEISARHPTPLTPAGWAFSIWGIIFALQGLGTVYQAMPQGYTPDGWKQRIVNSVGYGWQIGWCFEVAWQVAFTVDAPASPWICMFLLLGAFLGFAVTLLSLFRLKDTCGSLSSVLLYFAFFLPTTLNTAWLSVATGVGILIVPESYDWDERHVEAFAVVLICLVTALGAVVMQMERDTAYGLTLVWALVAVYGAQSSRAVRITALVCVAVNTLLSMFSLLRRKHPAGGRGGGGPGSGNGSTELRRCVAIVSRLISQIRG</sequence>
<evidence type="ECO:0000313" key="3">
    <source>
        <dbReference type="Proteomes" id="UP001491310"/>
    </source>
</evidence>
<feature type="transmembrane region" description="Helical" evidence="1">
    <location>
        <begin position="197"/>
        <end position="215"/>
    </location>
</feature>
<evidence type="ECO:0000313" key="2">
    <source>
        <dbReference type="EMBL" id="KAK9904131.1"/>
    </source>
</evidence>
<protein>
    <submittedName>
        <fullName evidence="2">Uncharacterized protein</fullName>
    </submittedName>
</protein>
<organism evidence="2 3">
    <name type="scientific">Coccomyxa subellipsoidea</name>
    <dbReference type="NCBI Taxonomy" id="248742"/>
    <lineage>
        <taxon>Eukaryota</taxon>
        <taxon>Viridiplantae</taxon>
        <taxon>Chlorophyta</taxon>
        <taxon>core chlorophytes</taxon>
        <taxon>Trebouxiophyceae</taxon>
        <taxon>Trebouxiophyceae incertae sedis</taxon>
        <taxon>Coccomyxaceae</taxon>
        <taxon>Coccomyxa</taxon>
    </lineage>
</organism>
<feature type="transmembrane region" description="Helical" evidence="1">
    <location>
        <begin position="122"/>
        <end position="146"/>
    </location>
</feature>
<dbReference type="Proteomes" id="UP001491310">
    <property type="component" value="Unassembled WGS sequence"/>
</dbReference>
<feature type="transmembrane region" description="Helical" evidence="1">
    <location>
        <begin position="60"/>
        <end position="81"/>
    </location>
</feature>
<dbReference type="PANTHER" id="PTHR33802">
    <property type="entry name" value="SI:CH211-161H7.5-RELATED"/>
    <property type="match status" value="1"/>
</dbReference>
<keyword evidence="1" id="KW-0472">Membrane</keyword>
<keyword evidence="1" id="KW-1133">Transmembrane helix</keyword>
<name>A0ABR2YF69_9CHLO</name>
<dbReference type="PANTHER" id="PTHR33802:SF1">
    <property type="entry name" value="XK-RELATED PROTEIN"/>
    <property type="match status" value="1"/>
</dbReference>
<feature type="transmembrane region" description="Helical" evidence="1">
    <location>
        <begin position="222"/>
        <end position="238"/>
    </location>
</feature>
<gene>
    <name evidence="2" type="ORF">WJX75_005149</name>
</gene>
<proteinExistence type="predicted"/>
<reference evidence="2 3" key="1">
    <citation type="journal article" date="2024" name="Nat. Commun.">
        <title>Phylogenomics reveals the evolutionary origins of lichenization in chlorophyte algae.</title>
        <authorList>
            <person name="Puginier C."/>
            <person name="Libourel C."/>
            <person name="Otte J."/>
            <person name="Skaloud P."/>
            <person name="Haon M."/>
            <person name="Grisel S."/>
            <person name="Petersen M."/>
            <person name="Berrin J.G."/>
            <person name="Delaux P.M."/>
            <person name="Dal Grande F."/>
            <person name="Keller J."/>
        </authorList>
    </citation>
    <scope>NUCLEOTIDE SEQUENCE [LARGE SCALE GENOMIC DNA]</scope>
    <source>
        <strain evidence="2 3">SAG 216-7</strain>
    </source>
</reference>
<keyword evidence="3" id="KW-1185">Reference proteome</keyword>
<accession>A0ABR2YF69</accession>
<comment type="caution">
    <text evidence="2">The sequence shown here is derived from an EMBL/GenBank/DDBJ whole genome shotgun (WGS) entry which is preliminary data.</text>
</comment>
<feature type="transmembrane region" description="Helical" evidence="1">
    <location>
        <begin position="22"/>
        <end position="40"/>
    </location>
</feature>
<feature type="transmembrane region" description="Helical" evidence="1">
    <location>
        <begin position="244"/>
        <end position="264"/>
    </location>
</feature>
<dbReference type="EMBL" id="JALJOT010000013">
    <property type="protein sequence ID" value="KAK9904131.1"/>
    <property type="molecule type" value="Genomic_DNA"/>
</dbReference>